<dbReference type="Proteomes" id="UP001646141">
    <property type="component" value="Unassembled WGS sequence"/>
</dbReference>
<dbReference type="Pfam" id="PF08402">
    <property type="entry name" value="TOBE_2"/>
    <property type="match status" value="1"/>
</dbReference>
<protein>
    <submittedName>
        <fullName evidence="5">ABC transporter ATP-binding protein</fullName>
    </submittedName>
</protein>
<dbReference type="SUPFAM" id="SSF50331">
    <property type="entry name" value="MOP-like"/>
    <property type="match status" value="1"/>
</dbReference>
<gene>
    <name evidence="5" type="ORF">D3226_03750</name>
</gene>
<dbReference type="EMBL" id="QYAD01000001">
    <property type="protein sequence ID" value="MBL3689073.1"/>
    <property type="molecule type" value="Genomic_DNA"/>
</dbReference>
<dbReference type="PANTHER" id="PTHR42781">
    <property type="entry name" value="SPERMIDINE/PUTRESCINE IMPORT ATP-BINDING PROTEIN POTA"/>
    <property type="match status" value="1"/>
</dbReference>
<keyword evidence="3 5" id="KW-0067">ATP-binding</keyword>
<dbReference type="InterPro" id="IPR027417">
    <property type="entry name" value="P-loop_NTPase"/>
</dbReference>
<sequence length="351" mass="37731">MADLVISGLRKEFGSSVALSEISLDVASGTFMSLLGPSGCGKSTLLRCIAGLETVTRGSIHIGAENVTALPPEKRRLGMMFQSYALFPHMSVLENVRFPLRMAGEGSKAEQLERAAHALERVQMGHLAGRKPRQLSGGQQQRVALARAIVSQPRVLLLDEPLSNLDARLREDMQIELLELHRELGLTTVFVTHDQDEAMSLSDLVVLMNVGRVQQQGRPEEIYGAPSTVFAADFLGAANLLPGTVTAQGTVQLAGGHEVPVPPHTLAIGADAVVGLRQEDLRLEAGADDDAVLPVEVVAPVFRGSEVQYVVDYGEQRLRLIADKRGAVMPAGPARLSWRVADSFVLDPADV</sequence>
<dbReference type="InterPro" id="IPR008995">
    <property type="entry name" value="Mo/tungstate-bd_C_term_dom"/>
</dbReference>
<organism evidence="5 6">
    <name type="scientific">Leucobacter chromiireducens subsp. chromiireducens</name>
    <dbReference type="NCBI Taxonomy" id="660067"/>
    <lineage>
        <taxon>Bacteria</taxon>
        <taxon>Bacillati</taxon>
        <taxon>Actinomycetota</taxon>
        <taxon>Actinomycetes</taxon>
        <taxon>Micrococcales</taxon>
        <taxon>Microbacteriaceae</taxon>
        <taxon>Leucobacter</taxon>
    </lineage>
</organism>
<reference evidence="5 6" key="1">
    <citation type="submission" date="2018-09" db="EMBL/GenBank/DDBJ databases">
        <title>Comparative genomics of Leucobacter spp.</title>
        <authorList>
            <person name="Reis A.C."/>
            <person name="Kolvenbach B.A."/>
            <person name="Corvini P.F.X."/>
            <person name="Nunes O.C."/>
        </authorList>
    </citation>
    <scope>NUCLEOTIDE SEQUENCE [LARGE SCALE GENOMIC DNA]</scope>
    <source>
        <strain evidence="5 6">L-1</strain>
    </source>
</reference>
<dbReference type="InterPro" id="IPR050093">
    <property type="entry name" value="ABC_SmlMolc_Importer"/>
</dbReference>
<dbReference type="InterPro" id="IPR003593">
    <property type="entry name" value="AAA+_ATPase"/>
</dbReference>
<evidence type="ECO:0000256" key="2">
    <source>
        <dbReference type="ARBA" id="ARBA00022741"/>
    </source>
</evidence>
<dbReference type="InterPro" id="IPR012340">
    <property type="entry name" value="NA-bd_OB-fold"/>
</dbReference>
<dbReference type="SUPFAM" id="SSF52540">
    <property type="entry name" value="P-loop containing nucleoside triphosphate hydrolases"/>
    <property type="match status" value="1"/>
</dbReference>
<dbReference type="GO" id="GO:0005524">
    <property type="term" value="F:ATP binding"/>
    <property type="evidence" value="ECO:0007669"/>
    <property type="project" value="UniProtKB-KW"/>
</dbReference>
<accession>A0ABS1SLL1</accession>
<dbReference type="InterPro" id="IPR003439">
    <property type="entry name" value="ABC_transporter-like_ATP-bd"/>
</dbReference>
<evidence type="ECO:0000256" key="3">
    <source>
        <dbReference type="ARBA" id="ARBA00022840"/>
    </source>
</evidence>
<evidence type="ECO:0000313" key="5">
    <source>
        <dbReference type="EMBL" id="MBL3689073.1"/>
    </source>
</evidence>
<keyword evidence="2" id="KW-0547">Nucleotide-binding</keyword>
<feature type="domain" description="ABC transporter" evidence="4">
    <location>
        <begin position="4"/>
        <end position="235"/>
    </location>
</feature>
<dbReference type="Gene3D" id="2.40.50.140">
    <property type="entry name" value="Nucleic acid-binding proteins"/>
    <property type="match status" value="1"/>
</dbReference>
<dbReference type="SMART" id="SM00382">
    <property type="entry name" value="AAA"/>
    <property type="match status" value="1"/>
</dbReference>
<dbReference type="PROSITE" id="PS50893">
    <property type="entry name" value="ABC_TRANSPORTER_2"/>
    <property type="match status" value="1"/>
</dbReference>
<proteinExistence type="predicted"/>
<dbReference type="InterPro" id="IPR017871">
    <property type="entry name" value="ABC_transporter-like_CS"/>
</dbReference>
<dbReference type="Pfam" id="PF00005">
    <property type="entry name" value="ABC_tran"/>
    <property type="match status" value="1"/>
</dbReference>
<evidence type="ECO:0000259" key="4">
    <source>
        <dbReference type="PROSITE" id="PS50893"/>
    </source>
</evidence>
<dbReference type="Gene3D" id="3.40.50.300">
    <property type="entry name" value="P-loop containing nucleotide triphosphate hydrolases"/>
    <property type="match status" value="1"/>
</dbReference>
<dbReference type="PROSITE" id="PS00211">
    <property type="entry name" value="ABC_TRANSPORTER_1"/>
    <property type="match status" value="1"/>
</dbReference>
<comment type="caution">
    <text evidence="5">The sequence shown here is derived from an EMBL/GenBank/DDBJ whole genome shotgun (WGS) entry which is preliminary data.</text>
</comment>
<name>A0ABS1SLL1_9MICO</name>
<dbReference type="Gene3D" id="2.40.50.100">
    <property type="match status" value="1"/>
</dbReference>
<keyword evidence="1" id="KW-0813">Transport</keyword>
<evidence type="ECO:0000313" key="6">
    <source>
        <dbReference type="Proteomes" id="UP001646141"/>
    </source>
</evidence>
<dbReference type="PANTHER" id="PTHR42781:SF4">
    <property type="entry name" value="SPERMIDINE_PUTRESCINE IMPORT ATP-BINDING PROTEIN POTA"/>
    <property type="match status" value="1"/>
</dbReference>
<dbReference type="RefSeq" id="WP_202381037.1">
    <property type="nucleotide sequence ID" value="NZ_BAAAMA010000004.1"/>
</dbReference>
<dbReference type="InterPro" id="IPR013611">
    <property type="entry name" value="Transp-assoc_OB_typ2"/>
</dbReference>
<evidence type="ECO:0000256" key="1">
    <source>
        <dbReference type="ARBA" id="ARBA00022448"/>
    </source>
</evidence>
<keyword evidence="6" id="KW-1185">Reference proteome</keyword>